<evidence type="ECO:0000313" key="2">
    <source>
        <dbReference type="Proteomes" id="UP001159363"/>
    </source>
</evidence>
<dbReference type="InterPro" id="IPR036397">
    <property type="entry name" value="RNaseH_sf"/>
</dbReference>
<dbReference type="Gene3D" id="3.30.420.10">
    <property type="entry name" value="Ribonuclease H-like superfamily/Ribonuclease H"/>
    <property type="match status" value="1"/>
</dbReference>
<protein>
    <submittedName>
        <fullName evidence="1">Uncharacterized protein</fullName>
    </submittedName>
</protein>
<proteinExistence type="predicted"/>
<accession>A0ABQ9HAG2</accession>
<dbReference type="Proteomes" id="UP001159363">
    <property type="component" value="Chromosome 5"/>
</dbReference>
<evidence type="ECO:0000313" key="1">
    <source>
        <dbReference type="EMBL" id="KAJ8881269.1"/>
    </source>
</evidence>
<comment type="caution">
    <text evidence="1">The sequence shown here is derived from an EMBL/GenBank/DDBJ whole genome shotgun (WGS) entry which is preliminary data.</text>
</comment>
<reference evidence="1 2" key="1">
    <citation type="submission" date="2023-02" db="EMBL/GenBank/DDBJ databases">
        <title>LHISI_Scaffold_Assembly.</title>
        <authorList>
            <person name="Stuart O.P."/>
            <person name="Cleave R."/>
            <person name="Magrath M.J.L."/>
            <person name="Mikheyev A.S."/>
        </authorList>
    </citation>
    <scope>NUCLEOTIDE SEQUENCE [LARGE SCALE GENOMIC DNA]</scope>
    <source>
        <strain evidence="1">Daus_M_001</strain>
        <tissue evidence="1">Leg muscle</tissue>
    </source>
</reference>
<gene>
    <name evidence="1" type="ORF">PR048_017745</name>
</gene>
<name>A0ABQ9HAG2_9NEOP</name>
<dbReference type="EMBL" id="JARBHB010000006">
    <property type="protein sequence ID" value="KAJ8881269.1"/>
    <property type="molecule type" value="Genomic_DNA"/>
</dbReference>
<keyword evidence="2" id="KW-1185">Reference proteome</keyword>
<sequence length="297" mass="32946">MSESMRIALPGTREVVSSLADALESTKCTVAVDQTLLQWPPCSLDLTPCNFLLCGYIKDQVYGPPLPQNLYDLRHTSLQLFLPPLLICWVGYTKHWDKVLKMERTVRVSISDCNNSLMPGCTIEVFSNDLGSNTENGKLGVARQNIISVRPATYAALLPKGGQASHLPLCSYLARVLGYTVLVHCLFRMTLKRAKLIATALGHLPLTTLVLNVCKASKGLVYGSGKILNKANTNTEMLYRKERMTAMLITLQSTSKQLASHVWTTSSYVARCIIVLEDPILPRKDNHHVQMDMIAKD</sequence>
<organism evidence="1 2">
    <name type="scientific">Dryococelus australis</name>
    <dbReference type="NCBI Taxonomy" id="614101"/>
    <lineage>
        <taxon>Eukaryota</taxon>
        <taxon>Metazoa</taxon>
        <taxon>Ecdysozoa</taxon>
        <taxon>Arthropoda</taxon>
        <taxon>Hexapoda</taxon>
        <taxon>Insecta</taxon>
        <taxon>Pterygota</taxon>
        <taxon>Neoptera</taxon>
        <taxon>Polyneoptera</taxon>
        <taxon>Phasmatodea</taxon>
        <taxon>Verophasmatodea</taxon>
        <taxon>Anareolatae</taxon>
        <taxon>Phasmatidae</taxon>
        <taxon>Eurycanthinae</taxon>
        <taxon>Dryococelus</taxon>
    </lineage>
</organism>